<organism evidence="2 3">
    <name type="scientific">Desulfovibrio legallii</name>
    <dbReference type="NCBI Taxonomy" id="571438"/>
    <lineage>
        <taxon>Bacteria</taxon>
        <taxon>Pseudomonadati</taxon>
        <taxon>Thermodesulfobacteriota</taxon>
        <taxon>Desulfovibrionia</taxon>
        <taxon>Desulfovibrionales</taxon>
        <taxon>Desulfovibrionaceae</taxon>
        <taxon>Desulfovibrio</taxon>
    </lineage>
</organism>
<dbReference type="InterPro" id="IPR036514">
    <property type="entry name" value="SGNH_hydro_sf"/>
</dbReference>
<dbReference type="Pfam" id="PF13472">
    <property type="entry name" value="Lipase_GDSL_2"/>
    <property type="match status" value="1"/>
</dbReference>
<proteinExistence type="predicted"/>
<dbReference type="PANTHER" id="PTHR30383">
    <property type="entry name" value="THIOESTERASE 1/PROTEASE 1/LYSOPHOSPHOLIPASE L1"/>
    <property type="match status" value="1"/>
</dbReference>
<dbReference type="RefSeq" id="WP_092152717.1">
    <property type="nucleotide sequence ID" value="NZ_FNBX01000002.1"/>
</dbReference>
<dbReference type="InterPro" id="IPR013830">
    <property type="entry name" value="SGNH_hydro"/>
</dbReference>
<dbReference type="Gene3D" id="3.40.50.1110">
    <property type="entry name" value="SGNH hydrolase"/>
    <property type="match status" value="1"/>
</dbReference>
<accession>A0A1G7J3P8</accession>
<dbReference type="GO" id="GO:0004622">
    <property type="term" value="F:phosphatidylcholine lysophospholipase activity"/>
    <property type="evidence" value="ECO:0007669"/>
    <property type="project" value="TreeGrafter"/>
</dbReference>
<dbReference type="OrthoDB" id="9786188at2"/>
<dbReference type="InterPro" id="IPR051532">
    <property type="entry name" value="Ester_Hydrolysis_Enzymes"/>
</dbReference>
<dbReference type="STRING" id="571438.SAMN05192586_102177"/>
<protein>
    <submittedName>
        <fullName evidence="2">Lysophospholipase L1</fullName>
    </submittedName>
</protein>
<reference evidence="3" key="1">
    <citation type="submission" date="2016-10" db="EMBL/GenBank/DDBJ databases">
        <authorList>
            <person name="Varghese N."/>
            <person name="Submissions S."/>
        </authorList>
    </citation>
    <scope>NUCLEOTIDE SEQUENCE [LARGE SCALE GENOMIC DNA]</scope>
    <source>
        <strain evidence="3">KHC7</strain>
    </source>
</reference>
<evidence type="ECO:0000259" key="1">
    <source>
        <dbReference type="Pfam" id="PF13472"/>
    </source>
</evidence>
<gene>
    <name evidence="2" type="ORF">SAMN05192586_102177</name>
</gene>
<dbReference type="PANTHER" id="PTHR30383:SF5">
    <property type="entry name" value="SGNH HYDROLASE-TYPE ESTERASE DOMAIN-CONTAINING PROTEIN"/>
    <property type="match status" value="1"/>
</dbReference>
<feature type="domain" description="SGNH hydrolase-type esterase" evidence="1">
    <location>
        <begin position="5"/>
        <end position="184"/>
    </location>
</feature>
<dbReference type="SUPFAM" id="SSF52266">
    <property type="entry name" value="SGNH hydrolase"/>
    <property type="match status" value="1"/>
</dbReference>
<dbReference type="Proteomes" id="UP000199355">
    <property type="component" value="Unassembled WGS sequence"/>
</dbReference>
<name>A0A1G7J3P8_9BACT</name>
<dbReference type="AlphaFoldDB" id="A0A1G7J3P8"/>
<sequence>MILVCLGDSLTYGYGVPRPRVWPTLLGKLTGFDVRNAGINGDTTAGMLARLQADVLAQEADAVCLMGGFNDLALGAGPGAVRANIFALVQQCFHARVRPILGVPIPLHDPITFPLLGSVDMDQARTAYAALQPWLRTLAADFGLACLDFARGFAKHAAAAPTPQAALAALYSDGLHPSEAGHALMAQTAAPLLRI</sequence>
<dbReference type="EMBL" id="FNBX01000002">
    <property type="protein sequence ID" value="SDF19496.1"/>
    <property type="molecule type" value="Genomic_DNA"/>
</dbReference>
<evidence type="ECO:0000313" key="3">
    <source>
        <dbReference type="Proteomes" id="UP000199355"/>
    </source>
</evidence>
<evidence type="ECO:0000313" key="2">
    <source>
        <dbReference type="EMBL" id="SDF19496.1"/>
    </source>
</evidence>
<keyword evidence="3" id="KW-1185">Reference proteome</keyword>